<dbReference type="KEGG" id="rmb:K529_000480"/>
<name>A0A1B0ZY27_9RHOB</name>
<evidence type="ECO:0000313" key="4">
    <source>
        <dbReference type="EMBL" id="ANP39233.1"/>
    </source>
</evidence>
<dbReference type="EMBL" id="CP015230">
    <property type="protein sequence ID" value="ANP39233.1"/>
    <property type="molecule type" value="Genomic_DNA"/>
</dbReference>
<proteinExistence type="predicted"/>
<dbReference type="InterPro" id="IPR018511">
    <property type="entry name" value="Hemolysin-typ_Ca-bd_CS"/>
</dbReference>
<comment type="subcellular location">
    <subcellularLocation>
        <location evidence="1">Secreted</location>
    </subcellularLocation>
</comment>
<dbReference type="PRINTS" id="PR00313">
    <property type="entry name" value="CABNDNGRPT"/>
</dbReference>
<dbReference type="Gene3D" id="2.150.10.10">
    <property type="entry name" value="Serralysin-like metalloprotease, C-terminal"/>
    <property type="match status" value="2"/>
</dbReference>
<dbReference type="PANTHER" id="PTHR38340">
    <property type="entry name" value="S-LAYER PROTEIN"/>
    <property type="match status" value="1"/>
</dbReference>
<dbReference type="Pfam" id="PF00353">
    <property type="entry name" value="HemolysinCabind"/>
    <property type="match status" value="4"/>
</dbReference>
<gene>
    <name evidence="4" type="ORF">K529_000480</name>
</gene>
<dbReference type="GeneID" id="28248262"/>
<dbReference type="InterPro" id="IPR011049">
    <property type="entry name" value="Serralysin-like_metalloprot_C"/>
</dbReference>
<dbReference type="AlphaFoldDB" id="A0A1B0ZY27"/>
<feature type="compositionally biased region" description="Low complexity" evidence="3">
    <location>
        <begin position="157"/>
        <end position="170"/>
    </location>
</feature>
<dbReference type="PANTHER" id="PTHR38340:SF1">
    <property type="entry name" value="S-LAYER PROTEIN"/>
    <property type="match status" value="1"/>
</dbReference>
<reference evidence="4 5" key="1">
    <citation type="journal article" date="2016" name="ISME J.">
        <title>Global occurrence and heterogeneity of the Roseobacter-clade species Ruegeria mobilis.</title>
        <authorList>
            <person name="Sonnenschein E."/>
            <person name="Gram L."/>
        </authorList>
    </citation>
    <scope>NUCLEOTIDE SEQUENCE [LARGE SCALE GENOMIC DNA]</scope>
    <source>
        <strain evidence="4 5">F1926</strain>
    </source>
</reference>
<evidence type="ECO:0000313" key="5">
    <source>
        <dbReference type="Proteomes" id="UP000013243"/>
    </source>
</evidence>
<dbReference type="InterPro" id="IPR050557">
    <property type="entry name" value="RTX_toxin/Mannuronan_C5-epim"/>
</dbReference>
<sequence length="358" mass="35945">MLWLASILGIVAVGSAIMIDFESDDEETEDNDVTAEADTSGSTIVSPEVFLSGGQADEDPVEDVSTTVSGDAETDTPQDGGIEDGGVLIGSDELDHMSGSDADDALLGLGGDDQINGLGGDDSLEGGAGDDDLYGGEGQDTLEGGDDNDTLNGGTGQDSLAGGAGDDSLLGGLGTDRIQGDEGDDTLHGGSGNDHVQGGAGNDAIHGNDDDDMVFGGTGEDALFGGRGNDVVSGADDGAEKDFVNGGDGDDTLIAGASDVVTVGDGADQILLGDWIAAGTVELIDFDTAEDQLLLVYDGDQGVPDLELEPDPAAPGETILRLDGEIAMRLTGAEGLTTDDIFLVEADDGDVAHLPLPQ</sequence>
<dbReference type="InterPro" id="IPR001343">
    <property type="entry name" value="Hemolysn_Ca-bd"/>
</dbReference>
<evidence type="ECO:0000256" key="1">
    <source>
        <dbReference type="ARBA" id="ARBA00004613"/>
    </source>
</evidence>
<dbReference type="PROSITE" id="PS00330">
    <property type="entry name" value="HEMOLYSIN_CALCIUM"/>
    <property type="match status" value="3"/>
</dbReference>
<feature type="compositionally biased region" description="Acidic residues" evidence="3">
    <location>
        <begin position="24"/>
        <end position="35"/>
    </location>
</feature>
<dbReference type="GO" id="GO:0005576">
    <property type="term" value="C:extracellular region"/>
    <property type="evidence" value="ECO:0007669"/>
    <property type="project" value="UniProtKB-SubCell"/>
</dbReference>
<dbReference type="Proteomes" id="UP000013243">
    <property type="component" value="Chromosome"/>
</dbReference>
<dbReference type="OrthoDB" id="9342475at2"/>
<dbReference type="STRING" id="1265309.K529_000480"/>
<dbReference type="RefSeq" id="WP_005636717.1">
    <property type="nucleotide sequence ID" value="NZ_CP015230.1"/>
</dbReference>
<keyword evidence="2" id="KW-0964">Secreted</keyword>
<accession>A0A1B0ZY27</accession>
<feature type="region of interest" description="Disordered" evidence="3">
    <location>
        <begin position="24"/>
        <end position="211"/>
    </location>
</feature>
<feature type="compositionally biased region" description="Acidic residues" evidence="3">
    <location>
        <begin position="122"/>
        <end position="134"/>
    </location>
</feature>
<dbReference type="SUPFAM" id="SSF51120">
    <property type="entry name" value="beta-Roll"/>
    <property type="match status" value="2"/>
</dbReference>
<organism evidence="4 5">
    <name type="scientific">Tritonibacter mobilis F1926</name>
    <dbReference type="NCBI Taxonomy" id="1265309"/>
    <lineage>
        <taxon>Bacteria</taxon>
        <taxon>Pseudomonadati</taxon>
        <taxon>Pseudomonadota</taxon>
        <taxon>Alphaproteobacteria</taxon>
        <taxon>Rhodobacterales</taxon>
        <taxon>Paracoccaceae</taxon>
        <taxon>Tritonibacter</taxon>
    </lineage>
</organism>
<evidence type="ECO:0000256" key="3">
    <source>
        <dbReference type="SAM" id="MobiDB-lite"/>
    </source>
</evidence>
<protein>
    <submittedName>
        <fullName evidence="4">Type I secretion protein</fullName>
    </submittedName>
</protein>
<dbReference type="GO" id="GO:0005509">
    <property type="term" value="F:calcium ion binding"/>
    <property type="evidence" value="ECO:0007669"/>
    <property type="project" value="InterPro"/>
</dbReference>
<evidence type="ECO:0000256" key="2">
    <source>
        <dbReference type="ARBA" id="ARBA00022525"/>
    </source>
</evidence>